<dbReference type="EMBL" id="CAJOBI010001244">
    <property type="protein sequence ID" value="CAF3871213.1"/>
    <property type="molecule type" value="Genomic_DNA"/>
</dbReference>
<evidence type="ECO:0000313" key="3">
    <source>
        <dbReference type="Proteomes" id="UP000676336"/>
    </source>
</evidence>
<name>A0A8S2KUJ3_9BILA</name>
<dbReference type="Proteomes" id="UP000676336">
    <property type="component" value="Unassembled WGS sequence"/>
</dbReference>
<comment type="caution">
    <text evidence="2">The sequence shown here is derived from an EMBL/GenBank/DDBJ whole genome shotgun (WGS) entry which is preliminary data.</text>
</comment>
<evidence type="ECO:0000313" key="2">
    <source>
        <dbReference type="EMBL" id="CAF3871213.1"/>
    </source>
</evidence>
<gene>
    <name evidence="2" type="ORF">SMN809_LOCUS5100</name>
</gene>
<organism evidence="2 3">
    <name type="scientific">Rotaria magnacalcarata</name>
    <dbReference type="NCBI Taxonomy" id="392030"/>
    <lineage>
        <taxon>Eukaryota</taxon>
        <taxon>Metazoa</taxon>
        <taxon>Spiralia</taxon>
        <taxon>Gnathifera</taxon>
        <taxon>Rotifera</taxon>
        <taxon>Eurotatoria</taxon>
        <taxon>Bdelloidea</taxon>
        <taxon>Philodinida</taxon>
        <taxon>Philodinidae</taxon>
        <taxon>Rotaria</taxon>
    </lineage>
</organism>
<reference evidence="2" key="1">
    <citation type="submission" date="2021-02" db="EMBL/GenBank/DDBJ databases">
        <authorList>
            <person name="Nowell W R."/>
        </authorList>
    </citation>
    <scope>NUCLEOTIDE SEQUENCE</scope>
</reference>
<proteinExistence type="predicted"/>
<accession>A0A8S2KUJ3</accession>
<protein>
    <submittedName>
        <fullName evidence="2">Uncharacterized protein</fullName>
    </submittedName>
</protein>
<feature type="region of interest" description="Disordered" evidence="1">
    <location>
        <begin position="162"/>
        <end position="194"/>
    </location>
</feature>
<evidence type="ECO:0000256" key="1">
    <source>
        <dbReference type="SAM" id="MobiDB-lite"/>
    </source>
</evidence>
<sequence>MSEQCFIDETLEIQPSEIEIRHVFNHHVTVLCNQKWKIADEMTKWSHTLIAQIQEHVKQQRELLELIYQKKKFHLEALCIRSLELVQMYEQKKEYEQFKLWFNKCNTLKFELATLLYVERPISSIQLVTEEQSNGHEHSQQKTAYMSSAMKQIEDHEKYNRNYTDINENGSPKLTSTNTESANTPPSIRKSMNNNDQAITYDDNKLTDNIFSDNELFEKCPICFMIFPRIPQCRSEMEIRNLFERHMKALLDQKSTMINEIVEWENNLIRQIQENVTNQKALVEQYCKYQLNSLRTTCQEFLDTALIYEQNKNREEVRQLIERCHSLKMELGVFDYPEQPIPFIKIQKEKRPADVKQDVSITHKSNDRSTMNDDFRIDNNTNLDRSTSSISTCARTNQTNQQLLTTVSNIDYNQMMIDDLHRESDAIDHGDTLDKCPACCIIFPSTMDTRERTQHVNQHFDDS</sequence>
<dbReference type="AlphaFoldDB" id="A0A8S2KUJ3"/>